<comment type="caution">
    <text evidence="3">The sequence shown here is derived from an EMBL/GenBank/DDBJ whole genome shotgun (WGS) entry which is preliminary data.</text>
</comment>
<feature type="region of interest" description="Disordered" evidence="1">
    <location>
        <begin position="47"/>
        <end position="89"/>
    </location>
</feature>
<protein>
    <submittedName>
        <fullName evidence="3">Branched-chain amino acid transporter</fullName>
    </submittedName>
</protein>
<dbReference type="OrthoDB" id="504912at2759"/>
<reference evidence="3 4" key="1">
    <citation type="journal article" date="2018" name="Plant J.">
        <title>Genome sequences of Chlorella sorokiniana UTEX 1602 and Micractinium conductrix SAG 241.80: implications to maltose excretion by a green alga.</title>
        <authorList>
            <person name="Arriola M.B."/>
            <person name="Velmurugan N."/>
            <person name="Zhang Y."/>
            <person name="Plunkett M.H."/>
            <person name="Hondzo H."/>
            <person name="Barney B.M."/>
        </authorList>
    </citation>
    <scope>NUCLEOTIDE SEQUENCE [LARGE SCALE GENOMIC DNA]</scope>
    <source>
        <strain evidence="3 4">SAG 241.80</strain>
    </source>
</reference>
<gene>
    <name evidence="3" type="ORF">C2E20_8718</name>
</gene>
<dbReference type="Proteomes" id="UP000239649">
    <property type="component" value="Unassembled WGS sequence"/>
</dbReference>
<organism evidence="3 4">
    <name type="scientific">Micractinium conductrix</name>
    <dbReference type="NCBI Taxonomy" id="554055"/>
    <lineage>
        <taxon>Eukaryota</taxon>
        <taxon>Viridiplantae</taxon>
        <taxon>Chlorophyta</taxon>
        <taxon>core chlorophytes</taxon>
        <taxon>Trebouxiophyceae</taxon>
        <taxon>Chlorellales</taxon>
        <taxon>Chlorellaceae</taxon>
        <taxon>Chlorella clade</taxon>
        <taxon>Micractinium</taxon>
    </lineage>
</organism>
<evidence type="ECO:0000313" key="4">
    <source>
        <dbReference type="Proteomes" id="UP000239649"/>
    </source>
</evidence>
<keyword evidence="2" id="KW-1133">Transmembrane helix</keyword>
<sequence length="274" mass="29258">MPATTALAVPLASGTRSVCVGGHTASLFVPAACPRPRDSFQQIRAISSRDSASVRPAKQPANAQQLEPRQLEAQQHQQRAAAPVDQRAGAGGEPGVSAAVVAAVAAGVSCVPLLLPTAAASAVLSTLMPHSLQQQQAWQTLTWGCTAIGCASLGVTLVCTTRFLLSYNPALEQEVELRRWALPWRAVTLFDPLLQPLRRRFFGQTAPGDLDYAAVALLAVVCSLLECLVGKDGLLNDRIPDFALLQALQTLIVFQHGMLLPCWVIVVLRWGRVM</sequence>
<keyword evidence="2" id="KW-0472">Membrane</keyword>
<feature type="transmembrane region" description="Helical" evidence="2">
    <location>
        <begin position="140"/>
        <end position="165"/>
    </location>
</feature>
<keyword evidence="2" id="KW-0812">Transmembrane</keyword>
<dbReference type="AlphaFoldDB" id="A0A2P6V0K4"/>
<proteinExistence type="predicted"/>
<feature type="transmembrane region" description="Helical" evidence="2">
    <location>
        <begin position="242"/>
        <end position="268"/>
    </location>
</feature>
<keyword evidence="4" id="KW-1185">Reference proteome</keyword>
<feature type="transmembrane region" description="Helical" evidence="2">
    <location>
        <begin position="212"/>
        <end position="230"/>
    </location>
</feature>
<evidence type="ECO:0000256" key="2">
    <source>
        <dbReference type="SAM" id="Phobius"/>
    </source>
</evidence>
<feature type="transmembrane region" description="Helical" evidence="2">
    <location>
        <begin position="99"/>
        <end position="128"/>
    </location>
</feature>
<feature type="compositionally biased region" description="Polar residues" evidence="1">
    <location>
        <begin position="61"/>
        <end position="78"/>
    </location>
</feature>
<accession>A0A2P6V0K4</accession>
<name>A0A2P6V0K4_9CHLO</name>
<evidence type="ECO:0000256" key="1">
    <source>
        <dbReference type="SAM" id="MobiDB-lite"/>
    </source>
</evidence>
<dbReference type="EMBL" id="LHPF02000052">
    <property type="protein sequence ID" value="PSC67620.1"/>
    <property type="molecule type" value="Genomic_DNA"/>
</dbReference>
<evidence type="ECO:0000313" key="3">
    <source>
        <dbReference type="EMBL" id="PSC67620.1"/>
    </source>
</evidence>